<protein>
    <recommendedName>
        <fullName evidence="9">Aquaporin</fullName>
    </recommendedName>
</protein>
<evidence type="ECO:0000313" key="8">
    <source>
        <dbReference type="Proteomes" id="UP000192578"/>
    </source>
</evidence>
<dbReference type="InterPro" id="IPR023271">
    <property type="entry name" value="Aquaporin-like"/>
</dbReference>
<dbReference type="AlphaFoldDB" id="A0A1W0X5G7"/>
<feature type="transmembrane region" description="Helical" evidence="6">
    <location>
        <begin position="240"/>
        <end position="263"/>
    </location>
</feature>
<gene>
    <name evidence="7" type="ORF">BV898_03213</name>
</gene>
<proteinExistence type="predicted"/>
<evidence type="ECO:0000256" key="4">
    <source>
        <dbReference type="ARBA" id="ARBA00023016"/>
    </source>
</evidence>
<keyword evidence="5 6" id="KW-0472">Membrane</keyword>
<accession>A0A1W0X5G7</accession>
<organism evidence="7 8">
    <name type="scientific">Hypsibius exemplaris</name>
    <name type="common">Freshwater tardigrade</name>
    <dbReference type="NCBI Taxonomy" id="2072580"/>
    <lineage>
        <taxon>Eukaryota</taxon>
        <taxon>Metazoa</taxon>
        <taxon>Ecdysozoa</taxon>
        <taxon>Tardigrada</taxon>
        <taxon>Eutardigrada</taxon>
        <taxon>Parachela</taxon>
        <taxon>Hypsibioidea</taxon>
        <taxon>Hypsibiidae</taxon>
        <taxon>Hypsibius</taxon>
    </lineage>
</organism>
<evidence type="ECO:0000256" key="6">
    <source>
        <dbReference type="SAM" id="Phobius"/>
    </source>
</evidence>
<dbReference type="GO" id="GO:0015267">
    <property type="term" value="F:channel activity"/>
    <property type="evidence" value="ECO:0007669"/>
    <property type="project" value="TreeGrafter"/>
</dbReference>
<comment type="subcellular location">
    <subcellularLocation>
        <location evidence="1">Membrane</location>
        <topology evidence="1">Multi-pass membrane protein</topology>
    </subcellularLocation>
</comment>
<evidence type="ECO:0000256" key="5">
    <source>
        <dbReference type="ARBA" id="ARBA00023136"/>
    </source>
</evidence>
<evidence type="ECO:0000256" key="3">
    <source>
        <dbReference type="ARBA" id="ARBA00022989"/>
    </source>
</evidence>
<evidence type="ECO:0000256" key="1">
    <source>
        <dbReference type="ARBA" id="ARBA00004141"/>
    </source>
</evidence>
<dbReference type="PANTHER" id="PTHR21191">
    <property type="entry name" value="AQUAPORIN"/>
    <property type="match status" value="1"/>
</dbReference>
<evidence type="ECO:0000256" key="2">
    <source>
        <dbReference type="ARBA" id="ARBA00022692"/>
    </source>
</evidence>
<dbReference type="SUPFAM" id="SSF81338">
    <property type="entry name" value="Aquaporin-like"/>
    <property type="match status" value="1"/>
</dbReference>
<dbReference type="InterPro" id="IPR051883">
    <property type="entry name" value="AQP11/12_channel"/>
</dbReference>
<dbReference type="Proteomes" id="UP000192578">
    <property type="component" value="Unassembled WGS sequence"/>
</dbReference>
<keyword evidence="4" id="KW-0346">Stress response</keyword>
<dbReference type="PANTHER" id="PTHR21191:SF16">
    <property type="entry name" value="AQUAPORIN"/>
    <property type="match status" value="1"/>
</dbReference>
<dbReference type="GO" id="GO:0016020">
    <property type="term" value="C:membrane"/>
    <property type="evidence" value="ECO:0007669"/>
    <property type="project" value="UniProtKB-SubCell"/>
</dbReference>
<dbReference type="EMBL" id="MTYJ01000015">
    <property type="protein sequence ID" value="OQV22776.1"/>
    <property type="molecule type" value="Genomic_DNA"/>
</dbReference>
<name>A0A1W0X5G7_HYPEX</name>
<comment type="caution">
    <text evidence="7">The sequence shown here is derived from an EMBL/GenBank/DDBJ whole genome shotgun (WGS) entry which is preliminary data.</text>
</comment>
<keyword evidence="3 6" id="KW-1133">Transmembrane helix</keyword>
<dbReference type="GO" id="GO:0005737">
    <property type="term" value="C:cytoplasm"/>
    <property type="evidence" value="ECO:0007669"/>
    <property type="project" value="TreeGrafter"/>
</dbReference>
<feature type="transmembrane region" description="Helical" evidence="6">
    <location>
        <begin position="198"/>
        <end position="220"/>
    </location>
</feature>
<keyword evidence="8" id="KW-1185">Reference proteome</keyword>
<dbReference type="Gene3D" id="1.20.1080.10">
    <property type="entry name" value="Glycerol uptake facilitator protein"/>
    <property type="match status" value="1"/>
</dbReference>
<evidence type="ECO:0008006" key="9">
    <source>
        <dbReference type="Google" id="ProtNLM"/>
    </source>
</evidence>
<keyword evidence="2 6" id="KW-0812">Transmembrane</keyword>
<sequence length="287" mass="31234">MEQEPEANTVTLSALSGLKDMPPLIASISHALFVLFCCQVSRRLANTFIGDRLIRAAVEEFICTVQLCVTNFELGVVTEVYGFSGYAVGLFVTSISYCLTFENGTADPSECLWNLCKRQISPTEFLLRSVFSVAGAAISYRAAKVFWSLDLVPEHGMAWEGAQLCTASLQVSLMLGLLFEAGETFVNRLIQNTEGYNMLTGGLTDVAITFFGLFVTGGYFNPSLSLAMELGCSGLAYQDFFIIYFGGPFLATLIAVQVAPYLLPLIQPISDAAEEQVAQSENKIHSD</sequence>
<reference evidence="8" key="1">
    <citation type="submission" date="2017-01" db="EMBL/GenBank/DDBJ databases">
        <title>Comparative genomics of anhydrobiosis in the tardigrade Hypsibius dujardini.</title>
        <authorList>
            <person name="Yoshida Y."/>
            <person name="Koutsovoulos G."/>
            <person name="Laetsch D."/>
            <person name="Stevens L."/>
            <person name="Kumar S."/>
            <person name="Horikawa D."/>
            <person name="Ishino K."/>
            <person name="Komine S."/>
            <person name="Tomita M."/>
            <person name="Blaxter M."/>
            <person name="Arakawa K."/>
        </authorList>
    </citation>
    <scope>NUCLEOTIDE SEQUENCE [LARGE SCALE GENOMIC DNA]</scope>
    <source>
        <strain evidence="8">Z151</strain>
    </source>
</reference>
<dbReference type="OrthoDB" id="1580043at2759"/>
<evidence type="ECO:0000313" key="7">
    <source>
        <dbReference type="EMBL" id="OQV22776.1"/>
    </source>
</evidence>